<dbReference type="AlphaFoldDB" id="A0A538SJ40"/>
<accession>A0A538SJ40</accession>
<proteinExistence type="inferred from homology"/>
<keyword evidence="1 2" id="KW-0238">DNA-binding</keyword>
<dbReference type="Pfam" id="PF00436">
    <property type="entry name" value="SSB"/>
    <property type="match status" value="1"/>
</dbReference>
<dbReference type="GO" id="GO:0003697">
    <property type="term" value="F:single-stranded DNA binding"/>
    <property type="evidence" value="ECO:0007669"/>
    <property type="project" value="UniProtKB-UniRule"/>
</dbReference>
<dbReference type="SUPFAM" id="SSF50249">
    <property type="entry name" value="Nucleic acid-binding proteins"/>
    <property type="match status" value="1"/>
</dbReference>
<comment type="subunit">
    <text evidence="2">Homotetramer.</text>
</comment>
<evidence type="ECO:0000313" key="5">
    <source>
        <dbReference type="EMBL" id="TMQ51381.1"/>
    </source>
</evidence>
<reference evidence="5 6" key="1">
    <citation type="journal article" date="2019" name="Nat. Microbiol.">
        <title>Mediterranean grassland soil C-N compound turnover is dependent on rainfall and depth, and is mediated by genomically divergent microorganisms.</title>
        <authorList>
            <person name="Diamond S."/>
            <person name="Andeer P.F."/>
            <person name="Li Z."/>
            <person name="Crits-Christoph A."/>
            <person name="Burstein D."/>
            <person name="Anantharaman K."/>
            <person name="Lane K.R."/>
            <person name="Thomas B.C."/>
            <person name="Pan C."/>
            <person name="Northen T.R."/>
            <person name="Banfield J.F."/>
        </authorList>
    </citation>
    <scope>NUCLEOTIDE SEQUENCE [LARGE SCALE GENOMIC DNA]</scope>
    <source>
        <strain evidence="5">WS_3</strain>
    </source>
</reference>
<dbReference type="Gene3D" id="2.40.50.140">
    <property type="entry name" value="Nucleic acid-binding proteins"/>
    <property type="match status" value="1"/>
</dbReference>
<dbReference type="PANTHER" id="PTHR10302:SF27">
    <property type="entry name" value="SINGLE-STRANDED DNA-BINDING PROTEIN"/>
    <property type="match status" value="1"/>
</dbReference>
<dbReference type="InterPro" id="IPR012340">
    <property type="entry name" value="NA-bd_OB-fold"/>
</dbReference>
<comment type="caution">
    <text evidence="5">The sequence shown here is derived from an EMBL/GenBank/DDBJ whole genome shotgun (WGS) entry which is preliminary data.</text>
</comment>
<dbReference type="PROSITE" id="PS50935">
    <property type="entry name" value="SSB"/>
    <property type="match status" value="1"/>
</dbReference>
<dbReference type="InterPro" id="IPR000424">
    <property type="entry name" value="Primosome_PriB/ssb"/>
</dbReference>
<evidence type="ECO:0000256" key="3">
    <source>
        <dbReference type="PIRNR" id="PIRNR002070"/>
    </source>
</evidence>
<sequence length="136" mass="15571">MTELRLPEINRVLLSGRLTHDPEMRYAADGTHITNFPIAFNRRYRDRRGNLAEQTGFVTVMTYQRLAEVCGQRLKKGNAVLVEGRLQMREWSGPRGEKRQRLEVRGELVHFLEKLPPGSSPGSGEQTREAEDNPLL</sequence>
<organism evidence="5 6">
    <name type="scientific">Eiseniibacteriota bacterium</name>
    <dbReference type="NCBI Taxonomy" id="2212470"/>
    <lineage>
        <taxon>Bacteria</taxon>
        <taxon>Candidatus Eiseniibacteriota</taxon>
    </lineage>
</organism>
<dbReference type="InterPro" id="IPR011344">
    <property type="entry name" value="ssDNA-bd"/>
</dbReference>
<dbReference type="HAMAP" id="MF_00984">
    <property type="entry name" value="SSB"/>
    <property type="match status" value="1"/>
</dbReference>
<dbReference type="CDD" id="cd04496">
    <property type="entry name" value="SSB_OBF"/>
    <property type="match status" value="1"/>
</dbReference>
<protein>
    <recommendedName>
        <fullName evidence="2 3">Single-stranded DNA-binding protein</fullName>
        <shortName evidence="2">SSB</shortName>
    </recommendedName>
</protein>
<feature type="region of interest" description="Disordered" evidence="4">
    <location>
        <begin position="113"/>
        <end position="136"/>
    </location>
</feature>
<evidence type="ECO:0000256" key="4">
    <source>
        <dbReference type="SAM" id="MobiDB-lite"/>
    </source>
</evidence>
<dbReference type="Proteomes" id="UP000320184">
    <property type="component" value="Unassembled WGS sequence"/>
</dbReference>
<name>A0A538SJ40_UNCEI</name>
<evidence type="ECO:0000313" key="6">
    <source>
        <dbReference type="Proteomes" id="UP000320184"/>
    </source>
</evidence>
<gene>
    <name evidence="5" type="primary">ssb</name>
    <name evidence="5" type="ORF">E6K73_05925</name>
</gene>
<evidence type="ECO:0000256" key="1">
    <source>
        <dbReference type="ARBA" id="ARBA00023125"/>
    </source>
</evidence>
<dbReference type="NCBIfam" id="TIGR00621">
    <property type="entry name" value="ssb"/>
    <property type="match status" value="1"/>
</dbReference>
<evidence type="ECO:0000256" key="2">
    <source>
        <dbReference type="HAMAP-Rule" id="MF_00984"/>
    </source>
</evidence>
<dbReference type="PANTHER" id="PTHR10302">
    <property type="entry name" value="SINGLE-STRANDED DNA-BINDING PROTEIN"/>
    <property type="match status" value="1"/>
</dbReference>
<dbReference type="EMBL" id="VBOT01000072">
    <property type="protein sequence ID" value="TMQ51381.1"/>
    <property type="molecule type" value="Genomic_DNA"/>
</dbReference>
<feature type="compositionally biased region" description="Basic and acidic residues" evidence="4">
    <location>
        <begin position="126"/>
        <end position="136"/>
    </location>
</feature>
<dbReference type="PIRSF" id="PIRSF002070">
    <property type="entry name" value="SSB"/>
    <property type="match status" value="1"/>
</dbReference>
<comment type="caution">
    <text evidence="2">Lacks conserved residue(s) required for the propagation of feature annotation.</text>
</comment>
<dbReference type="GO" id="GO:0006260">
    <property type="term" value="P:DNA replication"/>
    <property type="evidence" value="ECO:0007669"/>
    <property type="project" value="InterPro"/>
</dbReference>
<dbReference type="GO" id="GO:0009295">
    <property type="term" value="C:nucleoid"/>
    <property type="evidence" value="ECO:0007669"/>
    <property type="project" value="TreeGrafter"/>
</dbReference>